<evidence type="ECO:0000313" key="2">
    <source>
        <dbReference type="EMBL" id="OLT61597.1"/>
    </source>
</evidence>
<dbReference type="EMBL" id="MKZS01000001">
    <property type="protein sequence ID" value="OLT61597.1"/>
    <property type="molecule type" value="Genomic_DNA"/>
</dbReference>
<dbReference type="AlphaFoldDB" id="A0A1U7N6M1"/>
<keyword evidence="3" id="KW-1185">Reference proteome</keyword>
<protein>
    <submittedName>
        <fullName evidence="2">Alpha/beta hydrolase</fullName>
    </submittedName>
</protein>
<dbReference type="InterPro" id="IPR029058">
    <property type="entry name" value="AB_hydrolase_fold"/>
</dbReference>
<reference evidence="2 3" key="1">
    <citation type="submission" date="2016-10" db="EMBL/GenBank/DDBJ databases">
        <title>Comparative genomics uncovers the prolific and rare metabolic potential of the cyanobacterial genus Moorea.</title>
        <authorList>
            <person name="Leao T."/>
            <person name="Castelao G."/>
            <person name="Korobeynikov A."/>
            <person name="Monroe E.A."/>
            <person name="Podell S."/>
            <person name="Glukhov E."/>
            <person name="Allen E."/>
            <person name="Gerwick W.H."/>
            <person name="Gerwick L."/>
        </authorList>
    </citation>
    <scope>NUCLEOTIDE SEQUENCE [LARGE SCALE GENOMIC DNA]</scope>
    <source>
        <strain evidence="2 3">PNG5-198</strain>
    </source>
</reference>
<proteinExistence type="predicted"/>
<dbReference type="SUPFAM" id="SSF53474">
    <property type="entry name" value="alpha/beta-Hydrolases"/>
    <property type="match status" value="1"/>
</dbReference>
<organism evidence="2 3">
    <name type="scientific">Moorena bouillonii PNG</name>
    <dbReference type="NCBI Taxonomy" id="568701"/>
    <lineage>
        <taxon>Bacteria</taxon>
        <taxon>Bacillati</taxon>
        <taxon>Cyanobacteriota</taxon>
        <taxon>Cyanophyceae</taxon>
        <taxon>Coleofasciculales</taxon>
        <taxon>Coleofasciculaceae</taxon>
        <taxon>Moorena</taxon>
    </lineage>
</organism>
<dbReference type="RefSeq" id="WP_075902848.1">
    <property type="nucleotide sequence ID" value="NZ_MKZS01000001.1"/>
</dbReference>
<accession>A0A1U7N6M1</accession>
<sequence>MERQEFFESKGAKIYGTLTLPEGVEKPSACLFIGGSFPQTREGNIDNSKTDWFPKPLPERNLFRDEARILEEIGIATFRYDKRGCGQSEGNFNTTRLFDLVDDARMALEWMRSIPEIDSSRIGVLGQSEGAVIALILAASDPDINFFVWQGGIYNNLEGIIKWQAEAFEKLDSTTIKNFKKNMPLIYWTYKQFDEIIASAKRGEEFFRIGDEDWSFNSYLPAAQEHFDNPPYLFVDKVKCPVLILHGALDHNTPPEEAQEMQQALIDAGNRNVTTHIFPGLDHSFRRLGDPDEDFVTAMKRPLDPEMPQALTNWLKVWQQK</sequence>
<name>A0A1U7N6M1_9CYAN</name>
<comment type="caution">
    <text evidence="2">The sequence shown here is derived from an EMBL/GenBank/DDBJ whole genome shotgun (WGS) entry which is preliminary data.</text>
</comment>
<keyword evidence="2" id="KW-0378">Hydrolase</keyword>
<dbReference type="GO" id="GO:0052689">
    <property type="term" value="F:carboxylic ester hydrolase activity"/>
    <property type="evidence" value="ECO:0007669"/>
    <property type="project" value="TreeGrafter"/>
</dbReference>
<dbReference type="Pfam" id="PF08840">
    <property type="entry name" value="BAAT_C"/>
    <property type="match status" value="1"/>
</dbReference>
<dbReference type="PANTHER" id="PTHR43265">
    <property type="entry name" value="ESTERASE ESTD"/>
    <property type="match status" value="1"/>
</dbReference>
<dbReference type="Proteomes" id="UP000186657">
    <property type="component" value="Unassembled WGS sequence"/>
</dbReference>
<gene>
    <name evidence="2" type="ORF">BJP37_23835</name>
</gene>
<dbReference type="InterPro" id="IPR053145">
    <property type="entry name" value="AB_hydrolase_Est10"/>
</dbReference>
<dbReference type="Gene3D" id="3.40.50.1820">
    <property type="entry name" value="alpha/beta hydrolase"/>
    <property type="match status" value="1"/>
</dbReference>
<evidence type="ECO:0000313" key="3">
    <source>
        <dbReference type="Proteomes" id="UP000186657"/>
    </source>
</evidence>
<dbReference type="PANTHER" id="PTHR43265:SF1">
    <property type="entry name" value="ESTERASE ESTD"/>
    <property type="match status" value="1"/>
</dbReference>
<dbReference type="InterPro" id="IPR014940">
    <property type="entry name" value="BAAT_C"/>
</dbReference>
<evidence type="ECO:0000259" key="1">
    <source>
        <dbReference type="Pfam" id="PF08840"/>
    </source>
</evidence>
<feature type="domain" description="BAAT/Acyl-CoA thioester hydrolase C-terminal" evidence="1">
    <location>
        <begin position="107"/>
        <end position="283"/>
    </location>
</feature>